<dbReference type="Proteomes" id="UP000523105">
    <property type="component" value="Unassembled WGS sequence"/>
</dbReference>
<dbReference type="AlphaFoldDB" id="A0A7K4MR47"/>
<protein>
    <submittedName>
        <fullName evidence="1">Uncharacterized protein</fullName>
    </submittedName>
</protein>
<organism evidence="1 2">
    <name type="scientific">Marine Group I thaumarchaeote</name>
    <dbReference type="NCBI Taxonomy" id="2511932"/>
    <lineage>
        <taxon>Archaea</taxon>
        <taxon>Nitrososphaerota</taxon>
        <taxon>Marine Group I</taxon>
    </lineage>
</organism>
<gene>
    <name evidence="1" type="ORF">HX837_07475</name>
</gene>
<reference evidence="1 2" key="1">
    <citation type="journal article" date="2019" name="Environ. Microbiol.">
        <title>Genomics insights into ecotype formation of ammonia-oxidizing archaea in the deep ocean.</title>
        <authorList>
            <person name="Wang Y."/>
            <person name="Huang J.M."/>
            <person name="Cui G.J."/>
            <person name="Nunoura T."/>
            <person name="Takaki Y."/>
            <person name="Li W.L."/>
            <person name="Li J."/>
            <person name="Gao Z.M."/>
            <person name="Takai K."/>
            <person name="Zhang A.Q."/>
            <person name="Stepanauskas R."/>
        </authorList>
    </citation>
    <scope>NUCLEOTIDE SEQUENCE [LARGE SCALE GENOMIC DNA]</scope>
    <source>
        <strain evidence="1 2">L15b</strain>
    </source>
</reference>
<name>A0A7K4MR47_9ARCH</name>
<evidence type="ECO:0000313" key="2">
    <source>
        <dbReference type="Proteomes" id="UP000523105"/>
    </source>
</evidence>
<sequence>VTSITITNIGSGYTTIPTIAISGGGGSGATAGALLLRTSGTKIESFKDETTIDYIYYAGVKTIKFTNATISQYISGNESTALPPY</sequence>
<comment type="caution">
    <text evidence="1">The sequence shown here is derived from an EMBL/GenBank/DDBJ whole genome shotgun (WGS) entry which is preliminary data.</text>
</comment>
<proteinExistence type="predicted"/>
<feature type="non-terminal residue" evidence="1">
    <location>
        <position position="1"/>
    </location>
</feature>
<dbReference type="EMBL" id="JACASV010000091">
    <property type="protein sequence ID" value="NWJ44021.1"/>
    <property type="molecule type" value="Genomic_DNA"/>
</dbReference>
<accession>A0A7K4MR47</accession>
<evidence type="ECO:0000313" key="1">
    <source>
        <dbReference type="EMBL" id="NWJ44021.1"/>
    </source>
</evidence>